<keyword evidence="3" id="KW-1185">Reference proteome</keyword>
<organism evidence="2 3">
    <name type="scientific">Liparis tanakae</name>
    <name type="common">Tanaka's snailfish</name>
    <dbReference type="NCBI Taxonomy" id="230148"/>
    <lineage>
        <taxon>Eukaryota</taxon>
        <taxon>Metazoa</taxon>
        <taxon>Chordata</taxon>
        <taxon>Craniata</taxon>
        <taxon>Vertebrata</taxon>
        <taxon>Euteleostomi</taxon>
        <taxon>Actinopterygii</taxon>
        <taxon>Neopterygii</taxon>
        <taxon>Teleostei</taxon>
        <taxon>Neoteleostei</taxon>
        <taxon>Acanthomorphata</taxon>
        <taxon>Eupercaria</taxon>
        <taxon>Perciformes</taxon>
        <taxon>Cottioidei</taxon>
        <taxon>Cottales</taxon>
        <taxon>Liparidae</taxon>
        <taxon>Liparis</taxon>
    </lineage>
</organism>
<dbReference type="EMBL" id="SRLO01000019">
    <property type="protein sequence ID" value="TNN85813.1"/>
    <property type="molecule type" value="Genomic_DNA"/>
</dbReference>
<sequence length="113" mass="12230">MASAAGAAMPHPHHHPDGLLPGCTTPIGCFPGSHLVFMETEPPHTRKSRQSHALTVKRLRWRPRPGRAGHQNNAPDGQNDGGSDVEDENSWVQLASASADHSVKIFNVNTRTL</sequence>
<proteinExistence type="predicted"/>
<accession>A0A4Z2J843</accession>
<dbReference type="OrthoDB" id="27911at2759"/>
<feature type="compositionally biased region" description="Low complexity" evidence="1">
    <location>
        <begin position="1"/>
        <end position="10"/>
    </location>
</feature>
<dbReference type="Proteomes" id="UP000314294">
    <property type="component" value="Unassembled WGS sequence"/>
</dbReference>
<feature type="region of interest" description="Disordered" evidence="1">
    <location>
        <begin position="1"/>
        <end position="24"/>
    </location>
</feature>
<evidence type="ECO:0000256" key="1">
    <source>
        <dbReference type="SAM" id="MobiDB-lite"/>
    </source>
</evidence>
<name>A0A4Z2J843_9TELE</name>
<reference evidence="2 3" key="1">
    <citation type="submission" date="2019-03" db="EMBL/GenBank/DDBJ databases">
        <title>First draft genome of Liparis tanakae, snailfish: a comprehensive survey of snailfish specific genes.</title>
        <authorList>
            <person name="Kim W."/>
            <person name="Song I."/>
            <person name="Jeong J.-H."/>
            <person name="Kim D."/>
            <person name="Kim S."/>
            <person name="Ryu S."/>
            <person name="Song J.Y."/>
            <person name="Lee S.K."/>
        </authorList>
    </citation>
    <scope>NUCLEOTIDE SEQUENCE [LARGE SCALE GENOMIC DNA]</scope>
    <source>
        <tissue evidence="2">Muscle</tissue>
    </source>
</reference>
<comment type="caution">
    <text evidence="2">The sequence shown here is derived from an EMBL/GenBank/DDBJ whole genome shotgun (WGS) entry which is preliminary data.</text>
</comment>
<evidence type="ECO:0000313" key="2">
    <source>
        <dbReference type="EMBL" id="TNN85813.1"/>
    </source>
</evidence>
<gene>
    <name evidence="2" type="primary">elp2</name>
    <name evidence="2" type="ORF">EYF80_004060</name>
</gene>
<protein>
    <submittedName>
        <fullName evidence="2">Elongator complex protein 2</fullName>
    </submittedName>
</protein>
<feature type="region of interest" description="Disordered" evidence="1">
    <location>
        <begin position="41"/>
        <end position="92"/>
    </location>
</feature>
<evidence type="ECO:0000313" key="3">
    <source>
        <dbReference type="Proteomes" id="UP000314294"/>
    </source>
</evidence>
<feature type="compositionally biased region" description="Basic residues" evidence="1">
    <location>
        <begin position="45"/>
        <end position="67"/>
    </location>
</feature>
<dbReference type="AlphaFoldDB" id="A0A4Z2J843"/>